<evidence type="ECO:0000313" key="2">
    <source>
        <dbReference type="Proteomes" id="UP000554520"/>
    </source>
</evidence>
<sequence>MNHVYYFSGDNILPLCQKRYVGQLGSDVEEHNPKFWFLY</sequence>
<gene>
    <name evidence="1" type="ORF">FHS21_004284</name>
</gene>
<name>A0A839UH44_9HYPH</name>
<dbReference type="Proteomes" id="UP000554520">
    <property type="component" value="Unassembled WGS sequence"/>
</dbReference>
<evidence type="ECO:0000313" key="1">
    <source>
        <dbReference type="EMBL" id="MBB3147849.1"/>
    </source>
</evidence>
<dbReference type="EMBL" id="JACHXN010000015">
    <property type="protein sequence ID" value="MBB3147849.1"/>
    <property type="molecule type" value="Genomic_DNA"/>
</dbReference>
<dbReference type="AlphaFoldDB" id="A0A839UH44"/>
<comment type="caution">
    <text evidence="1">The sequence shown here is derived from an EMBL/GenBank/DDBJ whole genome shotgun (WGS) entry which is preliminary data.</text>
</comment>
<protein>
    <submittedName>
        <fullName evidence="1">Uncharacterized protein</fullName>
    </submittedName>
</protein>
<keyword evidence="2" id="KW-1185">Reference proteome</keyword>
<proteinExistence type="predicted"/>
<reference evidence="1 2" key="1">
    <citation type="submission" date="2020-08" db="EMBL/GenBank/DDBJ databases">
        <title>Genomic Encyclopedia of Type Strains, Phase III (KMG-III): the genomes of soil and plant-associated and newly described type strains.</title>
        <authorList>
            <person name="Whitman W."/>
        </authorList>
    </citation>
    <scope>NUCLEOTIDE SEQUENCE [LARGE SCALE GENOMIC DNA]</scope>
    <source>
        <strain evidence="1 2">CECT 7015</strain>
    </source>
</reference>
<organism evidence="1 2">
    <name type="scientific">Phyllobacterium trifolii</name>
    <dbReference type="NCBI Taxonomy" id="300193"/>
    <lineage>
        <taxon>Bacteria</taxon>
        <taxon>Pseudomonadati</taxon>
        <taxon>Pseudomonadota</taxon>
        <taxon>Alphaproteobacteria</taxon>
        <taxon>Hyphomicrobiales</taxon>
        <taxon>Phyllobacteriaceae</taxon>
        <taxon>Phyllobacterium</taxon>
    </lineage>
</organism>
<accession>A0A839UH44</accession>